<proteinExistence type="predicted"/>
<dbReference type="Proteomes" id="UP001215549">
    <property type="component" value="Chromosome"/>
</dbReference>
<keyword evidence="3" id="KW-1185">Reference proteome</keyword>
<feature type="domain" description="AB hydrolase-1" evidence="1">
    <location>
        <begin position="41"/>
        <end position="267"/>
    </location>
</feature>
<organism evidence="2 3">
    <name type="scientific">Paracoccus saliphilus</name>
    <dbReference type="NCBI Taxonomy" id="405559"/>
    <lineage>
        <taxon>Bacteria</taxon>
        <taxon>Pseudomonadati</taxon>
        <taxon>Pseudomonadota</taxon>
        <taxon>Alphaproteobacteria</taxon>
        <taxon>Rhodobacterales</taxon>
        <taxon>Paracoccaceae</taxon>
        <taxon>Paracoccus</taxon>
    </lineage>
</organism>
<name>A0ABY7S3G8_9RHOB</name>
<dbReference type="InterPro" id="IPR000073">
    <property type="entry name" value="AB_hydrolase_1"/>
</dbReference>
<dbReference type="SUPFAM" id="SSF53474">
    <property type="entry name" value="alpha/beta-Hydrolases"/>
    <property type="match status" value="1"/>
</dbReference>
<dbReference type="EMBL" id="CP067140">
    <property type="protein sequence ID" value="WCR01548.1"/>
    <property type="molecule type" value="Genomic_DNA"/>
</dbReference>
<dbReference type="GO" id="GO:0016787">
    <property type="term" value="F:hydrolase activity"/>
    <property type="evidence" value="ECO:0007669"/>
    <property type="project" value="UniProtKB-KW"/>
</dbReference>
<evidence type="ECO:0000313" key="3">
    <source>
        <dbReference type="Proteomes" id="UP001215549"/>
    </source>
</evidence>
<dbReference type="PANTHER" id="PTHR46331">
    <property type="entry name" value="VALACYCLOVIR HYDROLASE"/>
    <property type="match status" value="1"/>
</dbReference>
<evidence type="ECO:0000259" key="1">
    <source>
        <dbReference type="Pfam" id="PF12697"/>
    </source>
</evidence>
<dbReference type="Gene3D" id="3.40.50.1820">
    <property type="entry name" value="alpha/beta hydrolase"/>
    <property type="match status" value="1"/>
</dbReference>
<sequence>MSATLAMQSKPAGAEEPQGAFIEVQGAKLWCLDSGGSGDVIVFLHANTGSSETFLTRQFPAFTGQGFRALACDRRSSGKSSPKSVDADGQGSVAGDTVAVLDVLSIDKASVLGVAGGGFAALDLAANYPDRIDKLIVGASNGRIQDKEIQDFRSAIAIPGLRDLPSHAYRELSPTYRGLDGPGVNEWERIETKAHFEAKPQKERTPNTFEKLSTISAKTLVIAGGADLLAPPALMEIWAAHIPDSMLVKMPEVGHAISWEKPEEFNAIVLKFLARP</sequence>
<dbReference type="PANTHER" id="PTHR46331:SF2">
    <property type="entry name" value="VALACYCLOVIR HYDROLASE"/>
    <property type="match status" value="1"/>
</dbReference>
<dbReference type="InterPro" id="IPR029058">
    <property type="entry name" value="AB_hydrolase_fold"/>
</dbReference>
<dbReference type="PRINTS" id="PR00111">
    <property type="entry name" value="ABHYDROLASE"/>
</dbReference>
<accession>A0ABY7S3G8</accession>
<evidence type="ECO:0000313" key="2">
    <source>
        <dbReference type="EMBL" id="WCR01548.1"/>
    </source>
</evidence>
<dbReference type="RefSeq" id="WP_076528337.1">
    <property type="nucleotide sequence ID" value="NZ_CP067140.1"/>
</dbReference>
<keyword evidence="2" id="KW-0378">Hydrolase</keyword>
<gene>
    <name evidence="2" type="ORF">JHX88_11395</name>
</gene>
<reference evidence="2 3" key="1">
    <citation type="submission" date="2021-01" db="EMBL/GenBank/DDBJ databases">
        <title>Biogeographic distribution of Paracoccus.</title>
        <authorList>
            <person name="Hollensteiner J."/>
            <person name="Leineberger J."/>
            <person name="Brinkhoff T."/>
            <person name="Daniel R."/>
        </authorList>
    </citation>
    <scope>NUCLEOTIDE SEQUENCE [LARGE SCALE GENOMIC DNA]</scope>
    <source>
        <strain evidence="2 3">DSM 18447</strain>
    </source>
</reference>
<protein>
    <submittedName>
        <fullName evidence="2">Alpha/beta hydrolase</fullName>
    </submittedName>
</protein>
<dbReference type="Pfam" id="PF12697">
    <property type="entry name" value="Abhydrolase_6"/>
    <property type="match status" value="1"/>
</dbReference>